<evidence type="ECO:0000256" key="5">
    <source>
        <dbReference type="ARBA" id="ARBA00022695"/>
    </source>
</evidence>
<dbReference type="GO" id="GO:0003964">
    <property type="term" value="F:RNA-directed DNA polymerase activity"/>
    <property type="evidence" value="ECO:0007669"/>
    <property type="project" value="UniProtKB-KW"/>
</dbReference>
<evidence type="ECO:0000259" key="21">
    <source>
        <dbReference type="PROSITE" id="PS50158"/>
    </source>
</evidence>
<keyword evidence="4 18" id="KW-0812">Transmembrane</keyword>
<protein>
    <submittedName>
        <fullName evidence="25">CCHC-type domain-containing protein</fullName>
    </submittedName>
</protein>
<evidence type="ECO:0000256" key="7">
    <source>
        <dbReference type="ARBA" id="ARBA00022759"/>
    </source>
</evidence>
<dbReference type="SUPFAM" id="SSF81321">
    <property type="entry name" value="Family A G protein-coupled receptor-like"/>
    <property type="match status" value="1"/>
</dbReference>
<evidence type="ECO:0000256" key="17">
    <source>
        <dbReference type="PROSITE-ProRule" id="PRU00047"/>
    </source>
</evidence>
<dbReference type="CDD" id="cd00303">
    <property type="entry name" value="retropepsin_like"/>
    <property type="match status" value="1"/>
</dbReference>
<keyword evidence="6" id="KW-0540">Nuclease</keyword>
<dbReference type="InterPro" id="IPR001995">
    <property type="entry name" value="Peptidase_A2_cat"/>
</dbReference>
<evidence type="ECO:0000256" key="12">
    <source>
        <dbReference type="ARBA" id="ARBA00023136"/>
    </source>
</evidence>
<keyword evidence="14 18" id="KW-0675">Receptor</keyword>
<evidence type="ECO:0000256" key="16">
    <source>
        <dbReference type="ARBA" id="ARBA00023224"/>
    </source>
</evidence>
<dbReference type="InterPro" id="IPR041373">
    <property type="entry name" value="RT_RNaseH"/>
</dbReference>
<reference evidence="25" key="1">
    <citation type="submission" date="2016-11" db="UniProtKB">
        <authorList>
            <consortium name="WormBaseParasite"/>
        </authorList>
    </citation>
    <scope>IDENTIFICATION</scope>
</reference>
<proteinExistence type="inferred from homology"/>
<keyword evidence="12 20" id="KW-0472">Membrane</keyword>
<organism evidence="24 25">
    <name type="scientific">Macrostomum lignano</name>
    <dbReference type="NCBI Taxonomy" id="282301"/>
    <lineage>
        <taxon>Eukaryota</taxon>
        <taxon>Metazoa</taxon>
        <taxon>Spiralia</taxon>
        <taxon>Lophotrochozoa</taxon>
        <taxon>Platyhelminthes</taxon>
        <taxon>Rhabditophora</taxon>
        <taxon>Macrostomorpha</taxon>
        <taxon>Macrostomida</taxon>
        <taxon>Macrostomidae</taxon>
        <taxon>Macrostomum</taxon>
    </lineage>
</organism>
<dbReference type="InterPro" id="IPR005390">
    <property type="entry name" value="NeuromedU_rcpt"/>
</dbReference>
<evidence type="ECO:0000256" key="14">
    <source>
        <dbReference type="ARBA" id="ARBA00023170"/>
    </source>
</evidence>
<dbReference type="PANTHER" id="PTHR24243">
    <property type="entry name" value="G-PROTEIN COUPLED RECEPTOR"/>
    <property type="match status" value="1"/>
</dbReference>
<evidence type="ECO:0000259" key="23">
    <source>
        <dbReference type="PROSITE" id="PS50262"/>
    </source>
</evidence>
<dbReference type="InterPro" id="IPR041588">
    <property type="entry name" value="Integrase_H2C2"/>
</dbReference>
<dbReference type="Pfam" id="PF00001">
    <property type="entry name" value="7tm_1"/>
    <property type="match status" value="1"/>
</dbReference>
<dbReference type="PRINTS" id="PR00237">
    <property type="entry name" value="GPCRRHODOPSN"/>
</dbReference>
<dbReference type="PRINTS" id="PR01565">
    <property type="entry name" value="NEUROMEDINUR"/>
</dbReference>
<evidence type="ECO:0000256" key="18">
    <source>
        <dbReference type="RuleBase" id="RU000688"/>
    </source>
</evidence>
<keyword evidence="11 18" id="KW-0297">G-protein coupled receptor</keyword>
<comment type="similarity">
    <text evidence="18">Belongs to the G-protein coupled receptor 1 family.</text>
</comment>
<evidence type="ECO:0000256" key="11">
    <source>
        <dbReference type="ARBA" id="ARBA00023040"/>
    </source>
</evidence>
<keyword evidence="17" id="KW-0862">Zinc</keyword>
<dbReference type="InterPro" id="IPR036875">
    <property type="entry name" value="Znf_CCHC_sf"/>
</dbReference>
<dbReference type="PROSITE" id="PS50262">
    <property type="entry name" value="G_PROTEIN_RECEP_F1_2"/>
    <property type="match status" value="1"/>
</dbReference>
<feature type="domain" description="CCHC-type" evidence="21">
    <location>
        <begin position="266"/>
        <end position="279"/>
    </location>
</feature>
<keyword evidence="9" id="KW-0695">RNA-directed DNA polymerase</keyword>
<dbReference type="AlphaFoldDB" id="A0A1I8GWK9"/>
<feature type="region of interest" description="Disordered" evidence="19">
    <location>
        <begin position="475"/>
        <end position="494"/>
    </location>
</feature>
<dbReference type="Gene3D" id="1.10.340.70">
    <property type="match status" value="1"/>
</dbReference>
<dbReference type="Gene3D" id="4.10.60.10">
    <property type="entry name" value="Zinc finger, CCHC-type"/>
    <property type="match status" value="1"/>
</dbReference>
<evidence type="ECO:0000256" key="6">
    <source>
        <dbReference type="ARBA" id="ARBA00022722"/>
    </source>
</evidence>
<keyword evidence="24" id="KW-1185">Reference proteome</keyword>
<feature type="transmembrane region" description="Helical" evidence="20">
    <location>
        <begin position="1066"/>
        <end position="1087"/>
    </location>
</feature>
<dbReference type="PROSITE" id="PS00237">
    <property type="entry name" value="G_PROTEIN_RECEP_F1_1"/>
    <property type="match status" value="1"/>
</dbReference>
<name>A0A1I8GWK9_9PLAT</name>
<evidence type="ECO:0000256" key="13">
    <source>
        <dbReference type="ARBA" id="ARBA00023157"/>
    </source>
</evidence>
<evidence type="ECO:0000256" key="9">
    <source>
        <dbReference type="ARBA" id="ARBA00022918"/>
    </source>
</evidence>
<keyword evidence="7" id="KW-0255">Endonuclease</keyword>
<dbReference type="PANTHER" id="PTHR24243:SF208">
    <property type="entry name" value="PYROKININ-1 RECEPTOR"/>
    <property type="match status" value="1"/>
</dbReference>
<dbReference type="Pfam" id="PF17921">
    <property type="entry name" value="Integrase_H2C2"/>
    <property type="match status" value="1"/>
</dbReference>
<keyword evidence="16 18" id="KW-0807">Transducer</keyword>
<keyword evidence="10 20" id="KW-1133">Transmembrane helix</keyword>
<dbReference type="GO" id="GO:0001607">
    <property type="term" value="F:neuromedin U receptor activity"/>
    <property type="evidence" value="ECO:0007669"/>
    <property type="project" value="InterPro"/>
</dbReference>
<evidence type="ECO:0000256" key="15">
    <source>
        <dbReference type="ARBA" id="ARBA00023180"/>
    </source>
</evidence>
<evidence type="ECO:0000256" key="3">
    <source>
        <dbReference type="ARBA" id="ARBA00022679"/>
    </source>
</evidence>
<evidence type="ECO:0000313" key="25">
    <source>
        <dbReference type="WBParaSite" id="maker-uti_cns_0003295-snap-gene-0.1-mRNA-1"/>
    </source>
</evidence>
<evidence type="ECO:0000256" key="1">
    <source>
        <dbReference type="ARBA" id="ARBA00004651"/>
    </source>
</evidence>
<dbReference type="InterPro" id="IPR017452">
    <property type="entry name" value="GPCR_Rhodpsn_7TM"/>
</dbReference>
<dbReference type="InterPro" id="IPR001878">
    <property type="entry name" value="Znf_CCHC"/>
</dbReference>
<keyword evidence="13" id="KW-1015">Disulfide bond</keyword>
<keyword evidence="8" id="KW-0378">Hydrolase</keyword>
<dbReference type="Proteomes" id="UP000095280">
    <property type="component" value="Unplaced"/>
</dbReference>
<evidence type="ECO:0000256" key="2">
    <source>
        <dbReference type="ARBA" id="ARBA00022475"/>
    </source>
</evidence>
<accession>A0A1I8GWK9</accession>
<evidence type="ECO:0000256" key="10">
    <source>
        <dbReference type="ARBA" id="ARBA00022989"/>
    </source>
</evidence>
<dbReference type="WBParaSite" id="maker-uti_cns_0003295-snap-gene-0.1-mRNA-1">
    <property type="protein sequence ID" value="maker-uti_cns_0003295-snap-gene-0.1-mRNA-1"/>
    <property type="gene ID" value="maker-uti_cns_0003295-snap-gene-0.1"/>
</dbReference>
<keyword evidence="15" id="KW-0325">Glycoprotein</keyword>
<keyword evidence="17" id="KW-0479">Metal-binding</keyword>
<keyword evidence="2" id="KW-1003">Cell membrane</keyword>
<evidence type="ECO:0000256" key="8">
    <source>
        <dbReference type="ARBA" id="ARBA00022801"/>
    </source>
</evidence>
<evidence type="ECO:0000313" key="24">
    <source>
        <dbReference type="Proteomes" id="UP000095280"/>
    </source>
</evidence>
<feature type="region of interest" description="Disordered" evidence="19">
    <location>
        <begin position="23"/>
        <end position="43"/>
    </location>
</feature>
<dbReference type="Gene3D" id="1.20.1070.10">
    <property type="entry name" value="Rhodopsin 7-helix transmembrane proteins"/>
    <property type="match status" value="1"/>
</dbReference>
<dbReference type="GO" id="GO:0003676">
    <property type="term" value="F:nucleic acid binding"/>
    <property type="evidence" value="ECO:0007669"/>
    <property type="project" value="InterPro"/>
</dbReference>
<dbReference type="InterPro" id="IPR001969">
    <property type="entry name" value="Aspartic_peptidase_AS"/>
</dbReference>
<keyword evidence="5" id="KW-0548">Nucleotidyltransferase</keyword>
<dbReference type="PROSITE" id="PS50158">
    <property type="entry name" value="ZF_CCHC"/>
    <property type="match status" value="1"/>
</dbReference>
<feature type="region of interest" description="Disordered" evidence="19">
    <location>
        <begin position="1190"/>
        <end position="1220"/>
    </location>
</feature>
<feature type="domain" description="Peptidase A2" evidence="22">
    <location>
        <begin position="329"/>
        <end position="347"/>
    </location>
</feature>
<feature type="compositionally biased region" description="Low complexity" evidence="19">
    <location>
        <begin position="1190"/>
        <end position="1202"/>
    </location>
</feature>
<dbReference type="GO" id="GO:0006508">
    <property type="term" value="P:proteolysis"/>
    <property type="evidence" value="ECO:0007669"/>
    <property type="project" value="InterPro"/>
</dbReference>
<dbReference type="GO" id="GO:0008270">
    <property type="term" value="F:zinc ion binding"/>
    <property type="evidence" value="ECO:0007669"/>
    <property type="project" value="UniProtKB-KW"/>
</dbReference>
<dbReference type="PROSITE" id="PS50175">
    <property type="entry name" value="ASP_PROT_RETROV"/>
    <property type="match status" value="1"/>
</dbReference>
<dbReference type="Pfam" id="PF17917">
    <property type="entry name" value="RT_RNaseH"/>
    <property type="match status" value="1"/>
</dbReference>
<dbReference type="GO" id="GO:0005886">
    <property type="term" value="C:plasma membrane"/>
    <property type="evidence" value="ECO:0007669"/>
    <property type="project" value="UniProtKB-SubCell"/>
</dbReference>
<evidence type="ECO:0000256" key="4">
    <source>
        <dbReference type="ARBA" id="ARBA00022692"/>
    </source>
</evidence>
<sequence length="1220" mass="133937">RLLALAPSASDWPGSVGWQEGRRVSSKLKGERERGGERERRRETATHWAASSAFCPIRNFGVVEVLERRLWSPAVSPFFFFSFSFAPLQKPKLESLVRYQRATGQATIHLLDAADTGTTRSNKAKILTRQADYEHYNGVAAKLTKPSALGPANRPQHPTPQIRDQVIAGCSSEKLRRKLLAIDNVDLEQALRVARAMETAETPASLMESNEAAVQRLRLRDTGAAASSVERLVKGPAKQQPGKQATCIRCGVPGHRTCNAAIGKTCKRCGKRNHLARACLSRPLEAVRALQADSDSSEPEDSIFCLTVAATGTATAGARTTVLVDSTQLEVLVDSGADCNILTERAWRKLPRPPQLQTTRRKVFAFRSSEPLSILGACSLQVTTGQDSQEVRFIVVPGDVERRYSQIEREALGVKFGCLKFAFYLEGCPHFDIYTNHKPLLGIYRADSRPPPRLERIMLQPQQFTFKLHYRKGEDNPADPLSRNPLPSASSHKDEAEDTRLCNAVVQAATPKCLTVDRIRAATERDPALVVVMRALATGNWSCGAASPVHSFRSLKDELSVHAGLLLRRNRIRKIWWPGMTKQVEAVVTNCLTCQAARTDGAVKQPPMQPTPLPLGAWQSLSVDAINAATADGKDWRQAIHEWLLGYRNSVTARLHAQRPHTGDILPSGLTKQTGSSGRQLQRHDCGYKQAMRKAADTRRSAAPHGILAGAHVLLRNRGKAKLRCPFDPRPWLVKAVSDDTLTLQRGTAVIRRHSCACDDNATDKQCIEQQWGQPDHLHDASADRPDHRSGRHLCSRPVWQFNNLPSDCRTQFMRTATNFYLFNLSVSDLVVLVSRLPYELLTHWHRYPFPNSLAMCVGSGFLAEMCTYCSTLTVTALTAERYCAICHPMKVRRGRGLARPVKVIASIWVASACLSTVMSSQLGFEVLVRNDTSTQFSPRVLQNSRMCEVVKPKRIAYSFLVSSLLLFVCPMIIILYMYVRIGAAVHRSLKQRKDSAGSGHSNASFDRRAVQKAQGRKTLLKLLVGIVLAFFICYAPFHLSRILADVVSKDAYCQSCVATWVNQNLFHISGLLFFGSSIVNPILYNLMSLKFRRAFRSIMMRACRRGRGNRHCVIVCHRGGARRSAARRRVEMEAAAAGEGQAIRLQLRAPAEAGGAAVSGSGGGGGSSCSGKAAAAAGGAAAAAAAAAATGGHGSRSLSRSRNCEDPFGAQRMSAETKQ</sequence>
<evidence type="ECO:0000259" key="22">
    <source>
        <dbReference type="PROSITE" id="PS50175"/>
    </source>
</evidence>
<dbReference type="InterPro" id="IPR043502">
    <property type="entry name" value="DNA/RNA_pol_sf"/>
</dbReference>
<dbReference type="SUPFAM" id="SSF57756">
    <property type="entry name" value="Retrovirus zinc finger-like domains"/>
    <property type="match status" value="1"/>
</dbReference>
<dbReference type="InterPro" id="IPR000276">
    <property type="entry name" value="GPCR_Rhodpsn"/>
</dbReference>
<feature type="transmembrane region" description="Helical" evidence="20">
    <location>
        <begin position="1019"/>
        <end position="1038"/>
    </location>
</feature>
<dbReference type="SUPFAM" id="SSF56672">
    <property type="entry name" value="DNA/RNA polymerases"/>
    <property type="match status" value="1"/>
</dbReference>
<feature type="domain" description="G-protein coupled receptors family 1 profile" evidence="23">
    <location>
        <begin position="791"/>
        <end position="1085"/>
    </location>
</feature>
<feature type="transmembrane region" description="Helical" evidence="20">
    <location>
        <begin position="956"/>
        <end position="980"/>
    </location>
</feature>
<dbReference type="GO" id="GO:0004190">
    <property type="term" value="F:aspartic-type endopeptidase activity"/>
    <property type="evidence" value="ECO:0007669"/>
    <property type="project" value="InterPro"/>
</dbReference>
<dbReference type="PROSITE" id="PS00141">
    <property type="entry name" value="ASP_PROTEASE"/>
    <property type="match status" value="1"/>
</dbReference>
<dbReference type="GO" id="GO:0004519">
    <property type="term" value="F:endonuclease activity"/>
    <property type="evidence" value="ECO:0007669"/>
    <property type="project" value="UniProtKB-KW"/>
</dbReference>
<evidence type="ECO:0000256" key="20">
    <source>
        <dbReference type="SAM" id="Phobius"/>
    </source>
</evidence>
<keyword evidence="3" id="KW-0808">Transferase</keyword>
<evidence type="ECO:0000256" key="19">
    <source>
        <dbReference type="SAM" id="MobiDB-lite"/>
    </source>
</evidence>
<keyword evidence="17" id="KW-0863">Zinc-finger</keyword>
<comment type="subcellular location">
    <subcellularLocation>
        <location evidence="1">Cell membrane</location>
        <topology evidence="1">Multi-pass membrane protein</topology>
    </subcellularLocation>
</comment>